<reference evidence="3" key="1">
    <citation type="submission" date="2020-10" db="EMBL/GenBank/DDBJ databases">
        <authorList>
            <person name="Gilroy R."/>
        </authorList>
    </citation>
    <scope>NUCLEOTIDE SEQUENCE</scope>
    <source>
        <strain evidence="3">B1-15692</strain>
    </source>
</reference>
<organism evidence="3 4">
    <name type="scientific">Candidatus Cryptobacteroides faecipullorum</name>
    <dbReference type="NCBI Taxonomy" id="2840764"/>
    <lineage>
        <taxon>Bacteria</taxon>
        <taxon>Pseudomonadati</taxon>
        <taxon>Bacteroidota</taxon>
        <taxon>Bacteroidia</taxon>
        <taxon>Bacteroidales</taxon>
        <taxon>Candidatus Cryptobacteroides</taxon>
    </lineage>
</organism>
<name>A0A9D9I791_9BACT</name>
<dbReference type="Pfam" id="PF07221">
    <property type="entry name" value="GlcNAc_2-epim"/>
    <property type="match status" value="1"/>
</dbReference>
<dbReference type="EMBL" id="JADIMH010000020">
    <property type="protein sequence ID" value="MBO8466915.1"/>
    <property type="molecule type" value="Genomic_DNA"/>
</dbReference>
<reference evidence="3" key="2">
    <citation type="journal article" date="2021" name="PeerJ">
        <title>Extensive microbial diversity within the chicken gut microbiome revealed by metagenomics and culture.</title>
        <authorList>
            <person name="Gilroy R."/>
            <person name="Ravi A."/>
            <person name="Getino M."/>
            <person name="Pursley I."/>
            <person name="Horton D.L."/>
            <person name="Alikhan N.F."/>
            <person name="Baker D."/>
            <person name="Gharbi K."/>
            <person name="Hall N."/>
            <person name="Watson M."/>
            <person name="Adriaenssens E.M."/>
            <person name="Foster-Nyarko E."/>
            <person name="Jarju S."/>
            <person name="Secka A."/>
            <person name="Antonio M."/>
            <person name="Oren A."/>
            <person name="Chaudhuri R.R."/>
            <person name="La Ragione R."/>
            <person name="Hildebrand F."/>
            <person name="Pallen M.J."/>
        </authorList>
    </citation>
    <scope>NUCLEOTIDE SEQUENCE</scope>
    <source>
        <strain evidence="3">B1-15692</strain>
    </source>
</reference>
<dbReference type="GO" id="GO:0005975">
    <property type="term" value="P:carbohydrate metabolic process"/>
    <property type="evidence" value="ECO:0007669"/>
    <property type="project" value="InterPro"/>
</dbReference>
<keyword evidence="2" id="KW-0413">Isomerase</keyword>
<dbReference type="InterPro" id="IPR010819">
    <property type="entry name" value="AGE/CE"/>
</dbReference>
<dbReference type="GO" id="GO:0016853">
    <property type="term" value="F:isomerase activity"/>
    <property type="evidence" value="ECO:0007669"/>
    <property type="project" value="UniProtKB-KW"/>
</dbReference>
<dbReference type="PANTHER" id="PTHR15108">
    <property type="entry name" value="N-ACYLGLUCOSAMINE-2-EPIMERASE"/>
    <property type="match status" value="1"/>
</dbReference>
<dbReference type="Proteomes" id="UP000823660">
    <property type="component" value="Unassembled WGS sequence"/>
</dbReference>
<evidence type="ECO:0000313" key="4">
    <source>
        <dbReference type="Proteomes" id="UP000823660"/>
    </source>
</evidence>
<dbReference type="InterPro" id="IPR008928">
    <property type="entry name" value="6-hairpin_glycosidase_sf"/>
</dbReference>
<accession>A0A9D9I791</accession>
<dbReference type="Gene3D" id="1.50.10.10">
    <property type="match status" value="1"/>
</dbReference>
<gene>
    <name evidence="3" type="ORF">IAB99_04035</name>
</gene>
<dbReference type="AlphaFoldDB" id="A0A9D9I791"/>
<evidence type="ECO:0000256" key="2">
    <source>
        <dbReference type="ARBA" id="ARBA00023235"/>
    </source>
</evidence>
<dbReference type="SUPFAM" id="SSF48208">
    <property type="entry name" value="Six-hairpin glycosidases"/>
    <property type="match status" value="1"/>
</dbReference>
<comment type="caution">
    <text evidence="3">The sequence shown here is derived from an EMBL/GenBank/DDBJ whole genome shotgun (WGS) entry which is preliminary data.</text>
</comment>
<proteinExistence type="inferred from homology"/>
<sequence>MERTDAFTKETRRMLEEEILKFPVEKMQDPNGGFYGHMAEAEKADGSAPLEVVLNARILWTYAAGYRVLKKKEHLMTATRTKDFFVEHFLDHKYGGVFWSLNPDGTRLDTGKRFRAMGAAIYGLSEYVLATGDESVLSYAVNLFETTEKEGFDPEKGLYRDMKARDWGQAEPQLKEETFCTHLNILEGYTNLYKVWNDERLRSRIIALLTIMTDKVLAGSCEEDGHGCRNIVEASWQMLKAAFAVRDIYVINKVRPVVGGLLSGTSAGDCGSKLCEKAEKVVADLWAWKYLNDAQAADRALACWDTLKDTSLEGKCGNGIFRLGRMCVEVIDMF</sequence>
<evidence type="ECO:0000313" key="3">
    <source>
        <dbReference type="EMBL" id="MBO8466915.1"/>
    </source>
</evidence>
<evidence type="ECO:0000256" key="1">
    <source>
        <dbReference type="ARBA" id="ARBA00008558"/>
    </source>
</evidence>
<dbReference type="InterPro" id="IPR012341">
    <property type="entry name" value="6hp_glycosidase-like_sf"/>
</dbReference>
<protein>
    <submittedName>
        <fullName evidence="3">AGE family epimerase/isomerase</fullName>
    </submittedName>
</protein>
<comment type="similarity">
    <text evidence="1">Belongs to the N-acylglucosamine 2-epimerase family.</text>
</comment>